<gene>
    <name evidence="4" type="ORF">SK642_1512</name>
</gene>
<evidence type="ECO:0000313" key="4">
    <source>
        <dbReference type="EMBL" id="KEQ40254.1"/>
    </source>
</evidence>
<dbReference type="PANTHER" id="PTHR13778">
    <property type="entry name" value="GLYCOSYLTRANSFERASE 8 DOMAIN-CONTAINING PROTEIN"/>
    <property type="match status" value="1"/>
</dbReference>
<protein>
    <submittedName>
        <fullName evidence="4">Glycosyl transferase 8 family protein</fullName>
    </submittedName>
</protein>
<sequence length="411" mass="48425">MSKKVIVLAANQAYVSYLETTIKSICSHMKQIKFYILNEDIPTDWFQLVENHLEKIDSEIVNVRCSSAMFQDYKLPTAHLNYATYFRYLIPNHVVEDRALYLDSDMIVTQDLSDLFELDMQGYPVAAVEDLPTTSDKFNTGLLLIDNKKWREEDVVKQLFDLTAQHHHEVYGDQGILNLAFQDNWYRLPLTYNLQVGSDSQQFTLGDMAWYDLFKGKPAVIHYTTGLKPWHQHHFNRFREEWWFYYGLSWEDILLRKYPAKEGWSALVSKPPYQTAIYTNTVNLHEAENLIKALPQVNFNILAHCYFAPEILMLEKYKNVTLFPCFDPLTHEKVFNQLDFYLDINYEGEIYNIIQKVVDKGIPFYSFQATNHAQEISHYVFENQDVQGMIQHIKNYLDTLDNKEKECKQSH</sequence>
<dbReference type="InterPro" id="IPR050748">
    <property type="entry name" value="Glycosyltrans_8_dom-fam"/>
</dbReference>
<dbReference type="Gene3D" id="3.90.550.10">
    <property type="entry name" value="Spore Coat Polysaccharide Biosynthesis Protein SpsA, Chain A"/>
    <property type="match status" value="1"/>
</dbReference>
<dbReference type="GO" id="GO:0016757">
    <property type="term" value="F:glycosyltransferase activity"/>
    <property type="evidence" value="ECO:0007669"/>
    <property type="project" value="UniProtKB-KW"/>
</dbReference>
<evidence type="ECO:0000313" key="5">
    <source>
        <dbReference type="Proteomes" id="UP000028030"/>
    </source>
</evidence>
<dbReference type="CDD" id="cd04194">
    <property type="entry name" value="GT8_A4GalT_like"/>
    <property type="match status" value="1"/>
</dbReference>
<dbReference type="PANTHER" id="PTHR13778:SF47">
    <property type="entry name" value="LIPOPOLYSACCHARIDE 1,3-GALACTOSYLTRANSFERASE"/>
    <property type="match status" value="1"/>
</dbReference>
<organism evidence="4 5">
    <name type="scientific">Streptococcus mitis</name>
    <dbReference type="NCBI Taxonomy" id="28037"/>
    <lineage>
        <taxon>Bacteria</taxon>
        <taxon>Bacillati</taxon>
        <taxon>Bacillota</taxon>
        <taxon>Bacilli</taxon>
        <taxon>Lactobacillales</taxon>
        <taxon>Streptococcaceae</taxon>
        <taxon>Streptococcus</taxon>
        <taxon>Streptococcus mitis group</taxon>
    </lineage>
</organism>
<dbReference type="Pfam" id="PF01501">
    <property type="entry name" value="Glyco_transf_8"/>
    <property type="match status" value="1"/>
</dbReference>
<dbReference type="InterPro" id="IPR002495">
    <property type="entry name" value="Glyco_trans_8"/>
</dbReference>
<keyword evidence="2 4" id="KW-0808">Transferase</keyword>
<dbReference type="OrthoDB" id="796510at2"/>
<comment type="caution">
    <text evidence="4">The sequence shown here is derived from an EMBL/GenBank/DDBJ whole genome shotgun (WGS) entry which is preliminary data.</text>
</comment>
<dbReference type="PATRIC" id="fig|28037.97.peg.1450"/>
<dbReference type="AlphaFoldDB" id="A0A081QBD1"/>
<name>A0A081QBD1_STRMT</name>
<dbReference type="InterPro" id="IPR029044">
    <property type="entry name" value="Nucleotide-diphossugar_trans"/>
</dbReference>
<reference evidence="4 5" key="1">
    <citation type="submission" date="2014-05" db="EMBL/GenBank/DDBJ databases">
        <authorList>
            <person name="Daugherty S.C."/>
            <person name="Tallon L.J."/>
            <person name="Sadzewicz L."/>
            <person name="Kilian M."/>
            <person name="Tettelin H."/>
        </authorList>
    </citation>
    <scope>NUCLEOTIDE SEQUENCE [LARGE SCALE GENOMIC DNA]</scope>
    <source>
        <strain evidence="4 5">SK642</strain>
    </source>
</reference>
<dbReference type="SUPFAM" id="SSF53448">
    <property type="entry name" value="Nucleotide-diphospho-sugar transferases"/>
    <property type="match status" value="1"/>
</dbReference>
<dbReference type="EMBL" id="JPFW01000008">
    <property type="protein sequence ID" value="KEQ40254.1"/>
    <property type="molecule type" value="Genomic_DNA"/>
</dbReference>
<keyword evidence="1" id="KW-0328">Glycosyltransferase</keyword>
<evidence type="ECO:0000256" key="1">
    <source>
        <dbReference type="ARBA" id="ARBA00022676"/>
    </source>
</evidence>
<dbReference type="Proteomes" id="UP000028030">
    <property type="component" value="Unassembled WGS sequence"/>
</dbReference>
<accession>A0A081QBD1</accession>
<dbReference type="RefSeq" id="WP_033684193.1">
    <property type="nucleotide sequence ID" value="NZ_JPFW01000008.1"/>
</dbReference>
<keyword evidence="3" id="KW-0479">Metal-binding</keyword>
<proteinExistence type="predicted"/>
<dbReference type="GO" id="GO:0046872">
    <property type="term" value="F:metal ion binding"/>
    <property type="evidence" value="ECO:0007669"/>
    <property type="project" value="UniProtKB-KW"/>
</dbReference>
<evidence type="ECO:0000256" key="2">
    <source>
        <dbReference type="ARBA" id="ARBA00022679"/>
    </source>
</evidence>
<evidence type="ECO:0000256" key="3">
    <source>
        <dbReference type="ARBA" id="ARBA00022723"/>
    </source>
</evidence>